<reference evidence="1 2" key="1">
    <citation type="submission" date="2023-10" db="EMBL/GenBank/DDBJ databases">
        <title>Two novel species belonging to the OM43/NOR5 clade.</title>
        <authorList>
            <person name="Park M."/>
        </authorList>
    </citation>
    <scope>NUCLEOTIDE SEQUENCE [LARGE SCALE GENOMIC DNA]</scope>
    <source>
        <strain evidence="1 2">IMCC45268</strain>
    </source>
</reference>
<dbReference type="SUPFAM" id="SSF75169">
    <property type="entry name" value="DsrEFH-like"/>
    <property type="match status" value="1"/>
</dbReference>
<dbReference type="InterPro" id="IPR027396">
    <property type="entry name" value="DsrEFH-like"/>
</dbReference>
<organism evidence="1 2">
    <name type="scientific">Congregibacter brevis</name>
    <dbReference type="NCBI Taxonomy" id="3081201"/>
    <lineage>
        <taxon>Bacteria</taxon>
        <taxon>Pseudomonadati</taxon>
        <taxon>Pseudomonadota</taxon>
        <taxon>Gammaproteobacteria</taxon>
        <taxon>Cellvibrionales</taxon>
        <taxon>Halieaceae</taxon>
        <taxon>Congregibacter</taxon>
    </lineage>
</organism>
<protein>
    <submittedName>
        <fullName evidence="1">DsrH/TusB family sulfur metabolism protein</fullName>
    </submittedName>
</protein>
<dbReference type="PANTHER" id="PTHR37526:SF1">
    <property type="entry name" value="PROTEIN TUSB"/>
    <property type="match status" value="1"/>
</dbReference>
<accession>A0ABZ0I8G8</accession>
<gene>
    <name evidence="1" type="ORF">R0137_11245</name>
</gene>
<proteinExistence type="predicted"/>
<keyword evidence="2" id="KW-1185">Reference proteome</keyword>
<name>A0ABZ0I8G8_9GAMM</name>
<evidence type="ECO:0000313" key="1">
    <source>
        <dbReference type="EMBL" id="WOJ95818.1"/>
    </source>
</evidence>
<dbReference type="Proteomes" id="UP001626549">
    <property type="component" value="Chromosome"/>
</dbReference>
<dbReference type="EMBL" id="CP136865">
    <property type="protein sequence ID" value="WOJ95818.1"/>
    <property type="molecule type" value="Genomic_DNA"/>
</dbReference>
<dbReference type="PANTHER" id="PTHR37526">
    <property type="entry name" value="PROTEIN TUSB"/>
    <property type="match status" value="1"/>
</dbReference>
<sequence>MSSVSDRSLHCIASAPLSPAGQRLLAQLEKDDPLLLTGKAVALAAASHPSITDWVATGAVIHALEEDLLAHGITDLHPSVITTDYVGWVSLTENYRTQVLWR</sequence>
<dbReference type="InterPro" id="IPR007215">
    <property type="entry name" value="Sulphur_relay_TusB/DsrH"/>
</dbReference>
<evidence type="ECO:0000313" key="2">
    <source>
        <dbReference type="Proteomes" id="UP001626549"/>
    </source>
</evidence>
<dbReference type="Gene3D" id="3.40.1260.10">
    <property type="entry name" value="DsrEFH-like"/>
    <property type="match status" value="1"/>
</dbReference>
<dbReference type="Pfam" id="PF04077">
    <property type="entry name" value="DsrH"/>
    <property type="match status" value="1"/>
</dbReference>
<dbReference type="RefSeq" id="WP_407326517.1">
    <property type="nucleotide sequence ID" value="NZ_CP136865.1"/>
</dbReference>